<dbReference type="InterPro" id="IPR050189">
    <property type="entry name" value="MFS_Efflux_Transporters"/>
</dbReference>
<keyword evidence="9" id="KW-1185">Reference proteome</keyword>
<feature type="transmembrane region" description="Helical" evidence="6">
    <location>
        <begin position="295"/>
        <end position="320"/>
    </location>
</feature>
<keyword evidence="2" id="KW-1003">Cell membrane</keyword>
<dbReference type="SUPFAM" id="SSF103473">
    <property type="entry name" value="MFS general substrate transporter"/>
    <property type="match status" value="1"/>
</dbReference>
<dbReference type="PANTHER" id="PTHR43124:SF3">
    <property type="entry name" value="CHLORAMPHENICOL EFFLUX PUMP RV0191"/>
    <property type="match status" value="1"/>
</dbReference>
<keyword evidence="4 6" id="KW-1133">Transmembrane helix</keyword>
<evidence type="ECO:0000313" key="9">
    <source>
        <dbReference type="Proteomes" id="UP000677515"/>
    </source>
</evidence>
<evidence type="ECO:0000256" key="6">
    <source>
        <dbReference type="SAM" id="Phobius"/>
    </source>
</evidence>
<reference evidence="8 9" key="1">
    <citation type="submission" date="2021-01" db="EMBL/GenBank/DDBJ databases">
        <title>Complete genome sequence of Erwinia rhapontici MAFF 311153.</title>
        <authorList>
            <person name="Morohoshi T."/>
            <person name="Someya N."/>
        </authorList>
    </citation>
    <scope>NUCLEOTIDE SEQUENCE [LARGE SCALE GENOMIC DNA]</scope>
    <source>
        <strain evidence="8 9">MAFF 311153</strain>
        <plasmid evidence="8 9">pERA53</plasmid>
    </source>
</reference>
<evidence type="ECO:0000313" key="8">
    <source>
        <dbReference type="EMBL" id="BCQ37278.1"/>
    </source>
</evidence>
<feature type="transmembrane region" description="Helical" evidence="6">
    <location>
        <begin position="210"/>
        <end position="232"/>
    </location>
</feature>
<keyword evidence="8" id="KW-0614">Plasmid</keyword>
<name>A0ABM7N733_ERWRD</name>
<dbReference type="Gene3D" id="1.20.1250.20">
    <property type="entry name" value="MFS general substrate transporter like domains"/>
    <property type="match status" value="1"/>
</dbReference>
<accession>A0ABM7N733</accession>
<feature type="transmembrane region" description="Helical" evidence="6">
    <location>
        <begin position="359"/>
        <end position="377"/>
    </location>
</feature>
<geneLocation type="plasmid" evidence="8 9">
    <name>pERA53</name>
</geneLocation>
<feature type="transmembrane region" description="Helical" evidence="6">
    <location>
        <begin position="271"/>
        <end position="289"/>
    </location>
</feature>
<dbReference type="PROSITE" id="PS50850">
    <property type="entry name" value="MFS"/>
    <property type="match status" value="1"/>
</dbReference>
<evidence type="ECO:0000256" key="4">
    <source>
        <dbReference type="ARBA" id="ARBA00022989"/>
    </source>
</evidence>
<feature type="transmembrane region" description="Helical" evidence="6">
    <location>
        <begin position="164"/>
        <end position="189"/>
    </location>
</feature>
<dbReference type="PANTHER" id="PTHR43124">
    <property type="entry name" value="PURINE EFFLUX PUMP PBUE"/>
    <property type="match status" value="1"/>
</dbReference>
<keyword evidence="3 6" id="KW-0812">Transmembrane</keyword>
<dbReference type="CDD" id="cd17324">
    <property type="entry name" value="MFS_NepI_like"/>
    <property type="match status" value="1"/>
</dbReference>
<comment type="subcellular location">
    <subcellularLocation>
        <location evidence="1">Cell membrane</location>
        <topology evidence="1">Multi-pass membrane protein</topology>
    </subcellularLocation>
</comment>
<feature type="transmembrane region" description="Helical" evidence="6">
    <location>
        <begin position="48"/>
        <end position="68"/>
    </location>
</feature>
<evidence type="ECO:0000256" key="3">
    <source>
        <dbReference type="ARBA" id="ARBA00022692"/>
    </source>
</evidence>
<dbReference type="InterPro" id="IPR036259">
    <property type="entry name" value="MFS_trans_sf"/>
</dbReference>
<gene>
    <name evidence="8" type="ORF">ERHA53_46210</name>
</gene>
<dbReference type="Pfam" id="PF07690">
    <property type="entry name" value="MFS_1"/>
    <property type="match status" value="1"/>
</dbReference>
<evidence type="ECO:0000256" key="1">
    <source>
        <dbReference type="ARBA" id="ARBA00004651"/>
    </source>
</evidence>
<evidence type="ECO:0000259" key="7">
    <source>
        <dbReference type="PROSITE" id="PS50850"/>
    </source>
</evidence>
<feature type="transmembrane region" description="Helical" evidence="6">
    <location>
        <begin position="80"/>
        <end position="99"/>
    </location>
</feature>
<protein>
    <submittedName>
        <fullName evidence="8">MFS transporter</fullName>
    </submittedName>
</protein>
<dbReference type="Proteomes" id="UP000677515">
    <property type="component" value="Plasmid pERA53"/>
</dbReference>
<evidence type="ECO:0000256" key="2">
    <source>
        <dbReference type="ARBA" id="ARBA00022475"/>
    </source>
</evidence>
<feature type="transmembrane region" description="Helical" evidence="6">
    <location>
        <begin position="332"/>
        <end position="353"/>
    </location>
</feature>
<feature type="transmembrane region" description="Helical" evidence="6">
    <location>
        <begin position="105"/>
        <end position="126"/>
    </location>
</feature>
<proteinExistence type="predicted"/>
<feature type="domain" description="Major facilitator superfamily (MFS) profile" evidence="7">
    <location>
        <begin position="14"/>
        <end position="381"/>
    </location>
</feature>
<feature type="transmembrane region" description="Helical" evidence="6">
    <location>
        <begin position="244"/>
        <end position="264"/>
    </location>
</feature>
<dbReference type="EMBL" id="AP024330">
    <property type="protein sequence ID" value="BCQ37278.1"/>
    <property type="molecule type" value="Genomic_DNA"/>
</dbReference>
<sequence length="390" mass="40158">MKMMDVSSKLPVSALLALATAGFITILTEALPAGLLSQIGGSLLITPALAGQLVTVYAIGSLLAAIPLTLATQTLRRRPLLLSAIAGFAVANTLTALSHHYALTLVARFIAGVSAGLLWALIAGYAARMVHESIKGRAIALAMVGTPLALSIGIPLGTWVSEIIGWRSCFLAISVLTLVLAGWIMISVPDFPGQAAAKRQRLLNVLRLPGVRPILLVTLIFVLAHNILYTYISPFLQHAGMGNSISLILLVFGLTSLLGIGVVGTRVDGGLRGLSLLATALFALSALALTSGNPLVIYLATGVWGLAFGGAPALFQTALANSAGDAADVAQSMLVTAWNMAIAGGGLAGAAILNGFGPTLFSPVLLVLLILTWLIILSARQHGFPAAEDG</sequence>
<dbReference type="InterPro" id="IPR020846">
    <property type="entry name" value="MFS_dom"/>
</dbReference>
<keyword evidence="5 6" id="KW-0472">Membrane</keyword>
<evidence type="ECO:0000256" key="5">
    <source>
        <dbReference type="ARBA" id="ARBA00023136"/>
    </source>
</evidence>
<organism evidence="8 9">
    <name type="scientific">Erwinia rhapontici</name>
    <name type="common">Pectobacterium rhapontici</name>
    <dbReference type="NCBI Taxonomy" id="55212"/>
    <lineage>
        <taxon>Bacteria</taxon>
        <taxon>Pseudomonadati</taxon>
        <taxon>Pseudomonadota</taxon>
        <taxon>Gammaproteobacteria</taxon>
        <taxon>Enterobacterales</taxon>
        <taxon>Erwiniaceae</taxon>
        <taxon>Erwinia</taxon>
    </lineage>
</organism>
<dbReference type="InterPro" id="IPR011701">
    <property type="entry name" value="MFS"/>
</dbReference>
<feature type="transmembrane region" description="Helical" evidence="6">
    <location>
        <begin position="138"/>
        <end position="158"/>
    </location>
</feature>